<evidence type="ECO:0000313" key="4">
    <source>
        <dbReference type="Proteomes" id="UP000095463"/>
    </source>
</evidence>
<name>A0A1E5XL45_9HYPH</name>
<dbReference type="InterPro" id="IPR035901">
    <property type="entry name" value="GIY-YIG_endonuc_sf"/>
</dbReference>
<dbReference type="SUPFAM" id="SSF82771">
    <property type="entry name" value="GIY-YIG endonuclease"/>
    <property type="match status" value="1"/>
</dbReference>
<dbReference type="PROSITE" id="PS50164">
    <property type="entry name" value="GIY_YIG"/>
    <property type="match status" value="1"/>
</dbReference>
<evidence type="ECO:0000259" key="2">
    <source>
        <dbReference type="PROSITE" id="PS50164"/>
    </source>
</evidence>
<dbReference type="PANTHER" id="PTHR34477">
    <property type="entry name" value="UPF0213 PROTEIN YHBQ"/>
    <property type="match status" value="1"/>
</dbReference>
<dbReference type="AlphaFoldDB" id="A0A1E5XL45"/>
<dbReference type="InterPro" id="IPR050190">
    <property type="entry name" value="UPF0213_domain"/>
</dbReference>
<proteinExistence type="inferred from homology"/>
<gene>
    <name evidence="3" type="ORF">VW23_026375</name>
</gene>
<reference evidence="3 4" key="1">
    <citation type="journal article" date="2015" name="Genome Announc.">
        <title>Genome Assemblies of Three Soil-Associated Devosia species: D. insulae, D. limi, and D. soli.</title>
        <authorList>
            <person name="Hassan Y.I."/>
            <person name="Lepp D."/>
            <person name="Zhou T."/>
        </authorList>
    </citation>
    <scope>NUCLEOTIDE SEQUENCE [LARGE SCALE GENOMIC DNA]</scope>
    <source>
        <strain evidence="3 4">DS-56</strain>
    </source>
</reference>
<keyword evidence="4" id="KW-1185">Reference proteome</keyword>
<dbReference type="Proteomes" id="UP000095463">
    <property type="component" value="Unassembled WGS sequence"/>
</dbReference>
<evidence type="ECO:0000313" key="3">
    <source>
        <dbReference type="EMBL" id="OEO29295.1"/>
    </source>
</evidence>
<protein>
    <recommendedName>
        <fullName evidence="2">GIY-YIG domain-containing protein</fullName>
    </recommendedName>
</protein>
<accession>A0A1E5XL45</accession>
<dbReference type="Gene3D" id="3.40.1440.10">
    <property type="entry name" value="GIY-YIG endonuclease"/>
    <property type="match status" value="1"/>
</dbReference>
<dbReference type="PANTHER" id="PTHR34477:SF5">
    <property type="entry name" value="BSL5627 PROTEIN"/>
    <property type="match status" value="1"/>
</dbReference>
<organism evidence="3 4">
    <name type="scientific">Devosia insulae DS-56</name>
    <dbReference type="NCBI Taxonomy" id="1116389"/>
    <lineage>
        <taxon>Bacteria</taxon>
        <taxon>Pseudomonadati</taxon>
        <taxon>Pseudomonadota</taxon>
        <taxon>Alphaproteobacteria</taxon>
        <taxon>Hyphomicrobiales</taxon>
        <taxon>Devosiaceae</taxon>
        <taxon>Devosia</taxon>
    </lineage>
</organism>
<dbReference type="OrthoDB" id="287318at2"/>
<comment type="similarity">
    <text evidence="1">Belongs to the UPF0213 family.</text>
</comment>
<feature type="domain" description="GIY-YIG" evidence="2">
    <location>
        <begin position="5"/>
        <end position="81"/>
    </location>
</feature>
<dbReference type="RefSeq" id="WP_069911447.1">
    <property type="nucleotide sequence ID" value="NZ_LAJE02000292.1"/>
</dbReference>
<dbReference type="Pfam" id="PF01541">
    <property type="entry name" value="GIY-YIG"/>
    <property type="match status" value="1"/>
</dbReference>
<dbReference type="InterPro" id="IPR000305">
    <property type="entry name" value="GIY-YIG_endonuc"/>
</dbReference>
<evidence type="ECO:0000256" key="1">
    <source>
        <dbReference type="ARBA" id="ARBA00007435"/>
    </source>
</evidence>
<dbReference type="EMBL" id="LAJE02000292">
    <property type="protein sequence ID" value="OEO29295.1"/>
    <property type="molecule type" value="Genomic_DNA"/>
</dbReference>
<comment type="caution">
    <text evidence="3">The sequence shown here is derived from an EMBL/GenBank/DDBJ whole genome shotgun (WGS) entry which is preliminary data.</text>
</comment>
<sequence>MSTSGRFFVYILASRKYGTLYTGVTGDLPVRIYIHREDLIPGFSSRYHVHKLVYFEQHDDPYNAITREKQIKKWLRAWKIELIEKDNPHWDDLYDGLFG</sequence>
<dbReference type="CDD" id="cd10448">
    <property type="entry name" value="GIY-YIG_unchar_3"/>
    <property type="match status" value="1"/>
</dbReference>